<organism evidence="1 2">
    <name type="scientific">Steinernema hermaphroditum</name>
    <dbReference type="NCBI Taxonomy" id="289476"/>
    <lineage>
        <taxon>Eukaryota</taxon>
        <taxon>Metazoa</taxon>
        <taxon>Ecdysozoa</taxon>
        <taxon>Nematoda</taxon>
        <taxon>Chromadorea</taxon>
        <taxon>Rhabditida</taxon>
        <taxon>Tylenchina</taxon>
        <taxon>Panagrolaimomorpha</taxon>
        <taxon>Strongyloidoidea</taxon>
        <taxon>Steinernematidae</taxon>
        <taxon>Steinernema</taxon>
    </lineage>
</organism>
<dbReference type="EMBL" id="JAUCMV010000001">
    <property type="protein sequence ID" value="KAK0427163.1"/>
    <property type="molecule type" value="Genomic_DNA"/>
</dbReference>
<dbReference type="Proteomes" id="UP001175271">
    <property type="component" value="Unassembled WGS sequence"/>
</dbReference>
<sequence length="90" mass="10036">MQNEKKADMARHVKSVEKGYKVAPEETGNSLRLSIIGEINCSHIMATRLPQFIYQRSKLRCSPETAEDEQNSGICSTPPLAAPIWTMSQS</sequence>
<evidence type="ECO:0000313" key="1">
    <source>
        <dbReference type="EMBL" id="KAK0427163.1"/>
    </source>
</evidence>
<gene>
    <name evidence="1" type="ORF">QR680_010095</name>
</gene>
<protein>
    <submittedName>
        <fullName evidence="1">Uncharacterized protein</fullName>
    </submittedName>
</protein>
<evidence type="ECO:0000313" key="2">
    <source>
        <dbReference type="Proteomes" id="UP001175271"/>
    </source>
</evidence>
<proteinExistence type="predicted"/>
<dbReference type="AlphaFoldDB" id="A0AA39IMP7"/>
<keyword evidence="2" id="KW-1185">Reference proteome</keyword>
<name>A0AA39IMP7_9BILA</name>
<reference evidence="1" key="1">
    <citation type="submission" date="2023-06" db="EMBL/GenBank/DDBJ databases">
        <title>Genomic analysis of the entomopathogenic nematode Steinernema hermaphroditum.</title>
        <authorList>
            <person name="Schwarz E.M."/>
            <person name="Heppert J.K."/>
            <person name="Baniya A."/>
            <person name="Schwartz H.T."/>
            <person name="Tan C.-H."/>
            <person name="Antoshechkin I."/>
            <person name="Sternberg P.W."/>
            <person name="Goodrich-Blair H."/>
            <person name="Dillman A.R."/>
        </authorList>
    </citation>
    <scope>NUCLEOTIDE SEQUENCE</scope>
    <source>
        <strain evidence="1">PS9179</strain>
        <tissue evidence="1">Whole animal</tissue>
    </source>
</reference>
<accession>A0AA39IMP7</accession>
<comment type="caution">
    <text evidence="1">The sequence shown here is derived from an EMBL/GenBank/DDBJ whole genome shotgun (WGS) entry which is preliminary data.</text>
</comment>